<dbReference type="Pfam" id="PF14501">
    <property type="entry name" value="HATPase_c_5"/>
    <property type="match status" value="1"/>
</dbReference>
<accession>E9SCN1</accession>
<dbReference type="SUPFAM" id="SSF55874">
    <property type="entry name" value="ATPase domain of HSP90 chaperone/DNA topoisomerase II/histidine kinase"/>
    <property type="match status" value="1"/>
</dbReference>
<gene>
    <name evidence="3" type="ORF">CUS_6635</name>
</gene>
<comment type="caution">
    <text evidence="3">The sequence shown here is derived from an EMBL/GenBank/DDBJ whole genome shotgun (WGS) entry which is preliminary data.</text>
</comment>
<evidence type="ECO:0000313" key="4">
    <source>
        <dbReference type="Proteomes" id="UP000004259"/>
    </source>
</evidence>
<feature type="transmembrane region" description="Helical" evidence="1">
    <location>
        <begin position="188"/>
        <end position="210"/>
    </location>
</feature>
<evidence type="ECO:0000256" key="1">
    <source>
        <dbReference type="SAM" id="Phobius"/>
    </source>
</evidence>
<dbReference type="InterPro" id="IPR032834">
    <property type="entry name" value="NatK-like_C"/>
</dbReference>
<feature type="transmembrane region" description="Helical" evidence="1">
    <location>
        <begin position="39"/>
        <end position="57"/>
    </location>
</feature>
<evidence type="ECO:0000313" key="3">
    <source>
        <dbReference type="EMBL" id="EGC02966.1"/>
    </source>
</evidence>
<keyword evidence="1" id="KW-0472">Membrane</keyword>
<dbReference type="RefSeq" id="WP_002850075.1">
    <property type="nucleotide sequence ID" value="NZ_ADKM02000085.1"/>
</dbReference>
<feature type="transmembrane region" description="Helical" evidence="1">
    <location>
        <begin position="162"/>
        <end position="182"/>
    </location>
</feature>
<sequence>MTKFFWISEYIFSLLECLMGFVFGESFLANDNKPVSRKVYILTAFPFSAGMIALNRINLLSSVNTIIFFIAFSLFCICIFRSHIIKTLVIELLYFLLVFVIDMIMCSIAADITGNSISDLFNSMSEGRIIGGYTSKIVLMITCIAVNKLVSQKQIISKKILVLSFGGSVALIVISSILYFELGRDKDSNIILMSVFLLMLALIAATYIAVINISESQIKKEENNLISQQNIFLERSLKEQEKTFSMWRKSVHDYKNTILVIDSLIAQGKIDELGEFVHREQSSFEHKSEYFHTGNTTADTIINAKYATALSFGIPFTVNAAIPEQIALSDIHLASILGNLLDNAIEAQTDETEPFIHIQISVINSLFMIKITNRCSHSINTHTTSKKDKDMHGIGLKSVRSIVQSYDGEFTLEAHDDIVEAIIMIQNNV</sequence>
<keyword evidence="1" id="KW-0812">Transmembrane</keyword>
<dbReference type="EMBL" id="ADKM02000085">
    <property type="protein sequence ID" value="EGC02966.1"/>
    <property type="molecule type" value="Genomic_DNA"/>
</dbReference>
<dbReference type="AlphaFoldDB" id="E9SCN1"/>
<organism evidence="3 4">
    <name type="scientific">Ruminococcus albus 8</name>
    <dbReference type="NCBI Taxonomy" id="246199"/>
    <lineage>
        <taxon>Bacteria</taxon>
        <taxon>Bacillati</taxon>
        <taxon>Bacillota</taxon>
        <taxon>Clostridia</taxon>
        <taxon>Eubacteriales</taxon>
        <taxon>Oscillospiraceae</taxon>
        <taxon>Ruminococcus</taxon>
    </lineage>
</organism>
<dbReference type="GO" id="GO:0042802">
    <property type="term" value="F:identical protein binding"/>
    <property type="evidence" value="ECO:0007669"/>
    <property type="project" value="TreeGrafter"/>
</dbReference>
<dbReference type="CDD" id="cd16935">
    <property type="entry name" value="HATPase_AgrC-ComD-like"/>
    <property type="match status" value="1"/>
</dbReference>
<dbReference type="OrthoDB" id="1852641at2"/>
<dbReference type="PANTHER" id="PTHR40448">
    <property type="entry name" value="TWO-COMPONENT SENSOR HISTIDINE KINASE"/>
    <property type="match status" value="1"/>
</dbReference>
<dbReference type="Gene3D" id="3.30.565.10">
    <property type="entry name" value="Histidine kinase-like ATPase, C-terminal domain"/>
    <property type="match status" value="1"/>
</dbReference>
<feature type="transmembrane region" description="Helical" evidence="1">
    <location>
        <begin position="63"/>
        <end position="80"/>
    </location>
</feature>
<feature type="transmembrane region" description="Helical" evidence="1">
    <location>
        <begin position="92"/>
        <end position="110"/>
    </location>
</feature>
<dbReference type="InterPro" id="IPR036890">
    <property type="entry name" value="HATPase_C_sf"/>
</dbReference>
<feature type="domain" description="Sensor histidine kinase NatK-like C-terminal" evidence="2">
    <location>
        <begin position="331"/>
        <end position="426"/>
    </location>
</feature>
<keyword evidence="1" id="KW-1133">Transmembrane helix</keyword>
<name>E9SCN1_RUMAL</name>
<reference evidence="3 4" key="1">
    <citation type="submission" date="2011-02" db="EMBL/GenBank/DDBJ databases">
        <authorList>
            <person name="Nelson K.E."/>
            <person name="Sutton G."/>
            <person name="Torralba M."/>
            <person name="Durkin S."/>
            <person name="Harkins D."/>
            <person name="Montgomery R."/>
            <person name="Ziemer C."/>
            <person name="Klaassens E."/>
            <person name="Ocuiv P."/>
            <person name="Morrison M."/>
        </authorList>
    </citation>
    <scope>NUCLEOTIDE SEQUENCE [LARGE SCALE GENOMIC DNA]</scope>
    <source>
        <strain evidence="3 4">8</strain>
    </source>
</reference>
<dbReference type="PANTHER" id="PTHR40448:SF1">
    <property type="entry name" value="TWO-COMPONENT SENSOR HISTIDINE KINASE"/>
    <property type="match status" value="1"/>
</dbReference>
<dbReference type="STRING" id="246199.CUS_6635"/>
<evidence type="ECO:0000259" key="2">
    <source>
        <dbReference type="Pfam" id="PF14501"/>
    </source>
</evidence>
<dbReference type="eggNOG" id="COG3290">
    <property type="taxonomic scope" value="Bacteria"/>
</dbReference>
<protein>
    <submittedName>
        <fullName evidence="3">Conserved domain protein</fullName>
    </submittedName>
</protein>
<proteinExistence type="predicted"/>
<feature type="transmembrane region" description="Helical" evidence="1">
    <location>
        <begin position="130"/>
        <end position="150"/>
    </location>
</feature>
<keyword evidence="4" id="KW-1185">Reference proteome</keyword>
<dbReference type="Proteomes" id="UP000004259">
    <property type="component" value="Unassembled WGS sequence"/>
</dbReference>
<feature type="transmembrane region" description="Helical" evidence="1">
    <location>
        <begin position="6"/>
        <end position="27"/>
    </location>
</feature>